<dbReference type="Proteomes" id="UP000033187">
    <property type="component" value="Chromosome 1"/>
</dbReference>
<comment type="caution">
    <text evidence="1">Lacks conserved residue(s) required for the propagation of feature annotation.</text>
</comment>
<keyword evidence="4" id="KW-1185">Reference proteome</keyword>
<dbReference type="GO" id="GO:0043165">
    <property type="term" value="P:Gram-negative-bacterium-type cell outer membrane assembly"/>
    <property type="evidence" value="ECO:0007669"/>
    <property type="project" value="UniProtKB-UniRule"/>
</dbReference>
<dbReference type="GO" id="GO:0015920">
    <property type="term" value="P:lipopolysaccharide transport"/>
    <property type="evidence" value="ECO:0007669"/>
    <property type="project" value="InterPro"/>
</dbReference>
<dbReference type="GO" id="GO:1990351">
    <property type="term" value="C:transporter complex"/>
    <property type="evidence" value="ECO:0007669"/>
    <property type="project" value="TreeGrafter"/>
</dbReference>
<dbReference type="InterPro" id="IPR020889">
    <property type="entry name" value="LipoPS_assembly_LptD"/>
</dbReference>
<feature type="domain" description="LptD C-terminal" evidence="2">
    <location>
        <begin position="361"/>
        <end position="735"/>
    </location>
</feature>
<dbReference type="Pfam" id="PF04453">
    <property type="entry name" value="LptD"/>
    <property type="match status" value="1"/>
</dbReference>
<evidence type="ECO:0000259" key="2">
    <source>
        <dbReference type="Pfam" id="PF04453"/>
    </source>
</evidence>
<dbReference type="InterPro" id="IPR050218">
    <property type="entry name" value="LptD"/>
</dbReference>
<gene>
    <name evidence="1" type="primary">lptD</name>
    <name evidence="3" type="ORF">YBN1229_v1_3133</name>
</gene>
<keyword evidence="1" id="KW-0998">Cell outer membrane</keyword>
<evidence type="ECO:0000256" key="1">
    <source>
        <dbReference type="HAMAP-Rule" id="MF_01411"/>
    </source>
</evidence>
<keyword evidence="1" id="KW-0732">Signal</keyword>
<proteinExistence type="inferred from homology"/>
<organism evidence="3 4">
    <name type="scientific">Candidatus Filomicrobium marinum</name>
    <dbReference type="NCBI Taxonomy" id="1608628"/>
    <lineage>
        <taxon>Bacteria</taxon>
        <taxon>Pseudomonadati</taxon>
        <taxon>Pseudomonadota</taxon>
        <taxon>Alphaproteobacteria</taxon>
        <taxon>Hyphomicrobiales</taxon>
        <taxon>Hyphomicrobiaceae</taxon>
        <taxon>Filomicrobium</taxon>
    </lineage>
</organism>
<comment type="similarity">
    <text evidence="1">Belongs to the LptD family.</text>
</comment>
<name>A0A0D6JJ71_9HYPH</name>
<protein>
    <recommendedName>
        <fullName evidence="1">LPS-assembly protein LptD</fullName>
    </recommendedName>
</protein>
<keyword evidence="1" id="KW-0472">Membrane</keyword>
<dbReference type="Gene3D" id="2.60.450.10">
    <property type="entry name" value="Lipopolysaccharide (LPS) transport protein A like domain"/>
    <property type="match status" value="1"/>
</dbReference>
<dbReference type="EMBL" id="LN829119">
    <property type="protein sequence ID" value="CPR21628.1"/>
    <property type="molecule type" value="Genomic_DNA"/>
</dbReference>
<dbReference type="KEGG" id="fil:BN1229_v1_2780"/>
<dbReference type="InterPro" id="IPR007543">
    <property type="entry name" value="LptD_C"/>
</dbReference>
<evidence type="ECO:0000313" key="4">
    <source>
        <dbReference type="Proteomes" id="UP000033187"/>
    </source>
</evidence>
<comment type="function">
    <text evidence="1">Involved in the assembly of lipopolysaccharide (LPS) at the surface of the outer membrane.</text>
</comment>
<dbReference type="KEGG" id="fiy:BN1229_v1_3133"/>
<accession>A0A0D6JJ71</accession>
<sequence length="848" mass="94596">MMRRARKPQSVCGRGRAEKADRRLFRGPARSAIPSAFVAPIRNRLSACAVALAAATAFACLSFSHEAAAQSDGFKKHAAPAPTFGNSSSLMPSTKIDRSQPLYLQGDQLVYDNSGNTVIARGNVEIYYNNYILTADEVAYDQSANTLTAVGNVVLKEPNGNIIRADRYTLTDDFRDGFVQSLSVVAKDDTRIAAARATRREGNITEFNEAKFTPCRTDGGSPPLWCISAQTIIHDQQAATITYQDAQFEIFGQPIFYLPYFQHADPSVKRRSGFLMPTYGTSSDLGFMTSVPYYFALAPNYDFTFHPRYMTKQGVLWQGDFRHRLANGQYNIKFAAIDQNCGDLPDSIRADRGRCEDLDGFRGSLETKGLFSLSSWWRGGWDITLESDDSFRRFYQLDSILLTDRVNRVFMEGQSDRNYFGVNLYHFGGLTFEDTPQSESRVHPIIDHNYVFADPILGGELKVASNFLSFSRGDYHVDGTSSQDMTRAISEVTWRRKLIDNLGITYTPFANLRGDLYQINNYIDPITGEAVADESIARGVAAAGATVSYPWIASGFNATHTVEPIGQIIARTASVPQRELPDEDAKSLVFDDTTLFLFDKFSGYDRVETGTRANVGVQYTFQANTGGYARLLAGQSFQLAGDNPFANPGYVDPNAPPSERNPVFNPNSGLETRESDYVVGLYLAPTDAFRLISQSRFDDNNLALRRQDAALLARFGPFFGDATYTYAPDTANLSNYPLSGGYSDDDQQDISGSLGVQLTENWSVRGRIRYDIDDDFVLSDAIQLRYADECFVLTATYAENFYNDPLRDIDTDRTLFLRFELKHLGDFQYKTDALDYVMGDQQPPHSPQ</sequence>
<dbReference type="PANTHER" id="PTHR30189">
    <property type="entry name" value="LPS-ASSEMBLY PROTEIN"/>
    <property type="match status" value="1"/>
</dbReference>
<evidence type="ECO:0000313" key="3">
    <source>
        <dbReference type="EMBL" id="CPR21628.1"/>
    </source>
</evidence>
<dbReference type="GO" id="GO:0009279">
    <property type="term" value="C:cell outer membrane"/>
    <property type="evidence" value="ECO:0007669"/>
    <property type="project" value="UniProtKB-SubCell"/>
</dbReference>
<dbReference type="HAMAP" id="MF_01411">
    <property type="entry name" value="LPS_assembly_LptD"/>
    <property type="match status" value="1"/>
</dbReference>
<dbReference type="AlphaFoldDB" id="A0A0D6JJ71"/>
<comment type="subunit">
    <text evidence="1">Component of the lipopolysaccharide transport and assembly complex.</text>
</comment>
<reference evidence="4" key="1">
    <citation type="submission" date="2015-02" db="EMBL/GenBank/DDBJ databases">
        <authorList>
            <person name="Chooi Y.-H."/>
        </authorList>
    </citation>
    <scope>NUCLEOTIDE SEQUENCE [LARGE SCALE GENOMIC DNA]</scope>
    <source>
        <strain evidence="4">strain Y</strain>
    </source>
</reference>
<dbReference type="PANTHER" id="PTHR30189:SF1">
    <property type="entry name" value="LPS-ASSEMBLY PROTEIN LPTD"/>
    <property type="match status" value="1"/>
</dbReference>
<comment type="subcellular location">
    <subcellularLocation>
        <location evidence="1">Cell outer membrane</location>
    </subcellularLocation>
</comment>